<evidence type="ECO:0000313" key="10">
    <source>
        <dbReference type="Proteomes" id="UP000324748"/>
    </source>
</evidence>
<evidence type="ECO:0000256" key="3">
    <source>
        <dbReference type="ARBA" id="ARBA00022912"/>
    </source>
</evidence>
<keyword evidence="3" id="KW-0904">Protein phosphatase</keyword>
<dbReference type="Proteomes" id="UP000325313">
    <property type="component" value="Unassembled WGS sequence"/>
</dbReference>
<evidence type="ECO:0000256" key="2">
    <source>
        <dbReference type="ARBA" id="ARBA00022801"/>
    </source>
</evidence>
<dbReference type="PROSITE" id="PS50056">
    <property type="entry name" value="TYR_PHOSPHATASE_2"/>
    <property type="match status" value="1"/>
</dbReference>
<evidence type="ECO:0000313" key="11">
    <source>
        <dbReference type="Proteomes" id="UP000325313"/>
    </source>
</evidence>
<dbReference type="PROSITE" id="PS50054">
    <property type="entry name" value="TYR_PHOSPHATASE_DUAL"/>
    <property type="match status" value="1"/>
</dbReference>
<comment type="caution">
    <text evidence="8">The sequence shown here is derived from an EMBL/GenBank/DDBJ whole genome shotgun (WGS) entry which is preliminary data.</text>
</comment>
<dbReference type="GO" id="GO:0004721">
    <property type="term" value="F:phosphoprotein phosphatase activity"/>
    <property type="evidence" value="ECO:0007669"/>
    <property type="project" value="UniProtKB-KW"/>
</dbReference>
<dbReference type="GO" id="GO:0062026">
    <property type="term" value="P:negative regulation of SCF-dependent proteasomal ubiquitin-dependent catabolic process"/>
    <property type="evidence" value="ECO:0007669"/>
    <property type="project" value="TreeGrafter"/>
</dbReference>
<reference evidence="10 11" key="1">
    <citation type="submission" date="2019-05" db="EMBL/GenBank/DDBJ databases">
        <title>Emergence of the Ug99 lineage of the wheat stem rust pathogen through somatic hybridization.</title>
        <authorList>
            <person name="Li F."/>
            <person name="Upadhyaya N.M."/>
            <person name="Sperschneider J."/>
            <person name="Matny O."/>
            <person name="Nguyen-Phuc H."/>
            <person name="Mago R."/>
            <person name="Raley C."/>
            <person name="Miller M.E."/>
            <person name="Silverstein K.A.T."/>
            <person name="Henningsen E."/>
            <person name="Hirsch C.D."/>
            <person name="Visser B."/>
            <person name="Pretorius Z.A."/>
            <person name="Steffenson B.J."/>
            <person name="Schwessinger B."/>
            <person name="Dodds P.N."/>
            <person name="Figueroa M."/>
        </authorList>
    </citation>
    <scope>NUCLEOTIDE SEQUENCE [LARGE SCALE GENOMIC DNA]</scope>
    <source>
        <strain evidence="8">21-0</strain>
        <strain evidence="9 11">Ug99</strain>
    </source>
</reference>
<evidence type="ECO:0000313" key="7">
    <source>
        <dbReference type="EMBL" id="KAA1084486.1"/>
    </source>
</evidence>
<evidence type="ECO:0000313" key="8">
    <source>
        <dbReference type="EMBL" id="KAA1119913.1"/>
    </source>
</evidence>
<dbReference type="GO" id="GO:0070372">
    <property type="term" value="P:regulation of ERK1 and ERK2 cascade"/>
    <property type="evidence" value="ECO:0007669"/>
    <property type="project" value="TreeGrafter"/>
</dbReference>
<feature type="domain" description="Tyrosine-protein phosphatase" evidence="5">
    <location>
        <begin position="26"/>
        <end position="172"/>
    </location>
</feature>
<dbReference type="SMART" id="SM00195">
    <property type="entry name" value="DSPc"/>
    <property type="match status" value="1"/>
</dbReference>
<dbReference type="InterPro" id="IPR016130">
    <property type="entry name" value="Tyr_Pase_AS"/>
</dbReference>
<dbReference type="SUPFAM" id="SSF52799">
    <property type="entry name" value="(Phosphotyrosine protein) phosphatases II"/>
    <property type="match status" value="1"/>
</dbReference>
<comment type="similarity">
    <text evidence="1">Belongs to the protein-tyrosine phosphatase family. Non-receptor class subfamily.</text>
</comment>
<proteinExistence type="inferred from homology"/>
<feature type="domain" description="Tyrosine specific protein phosphatases" evidence="6">
    <location>
        <begin position="92"/>
        <end position="150"/>
    </location>
</feature>
<dbReference type="Pfam" id="PF00782">
    <property type="entry name" value="DSPc"/>
    <property type="match status" value="1"/>
</dbReference>
<dbReference type="GO" id="GO:1990444">
    <property type="term" value="F:F-box domain binding"/>
    <property type="evidence" value="ECO:0007669"/>
    <property type="project" value="TreeGrafter"/>
</dbReference>
<keyword evidence="10" id="KW-1185">Reference proteome</keyword>
<dbReference type="InterPro" id="IPR029021">
    <property type="entry name" value="Prot-tyrosine_phosphatase-like"/>
</dbReference>
<gene>
    <name evidence="7" type="ORF">PGT21_029033</name>
    <name evidence="8" type="ORF">PGT21_036147</name>
    <name evidence="9" type="ORF">PGTUg99_024032</name>
</gene>
<evidence type="ECO:0000313" key="9">
    <source>
        <dbReference type="EMBL" id="KAA1133029.1"/>
    </source>
</evidence>
<dbReference type="AlphaFoldDB" id="A0A5B0R3Q3"/>
<dbReference type="EMBL" id="VDEP01000074">
    <property type="protein sequence ID" value="KAA1133029.1"/>
    <property type="molecule type" value="Genomic_DNA"/>
</dbReference>
<name>A0A5B0R3Q3_PUCGR</name>
<accession>A0A5B0R3Q3</accession>
<dbReference type="InterPro" id="IPR000387">
    <property type="entry name" value="Tyr_Pase_dom"/>
</dbReference>
<dbReference type="PANTHER" id="PTHR46588">
    <property type="entry name" value="SERINE/THREONINE/TYROSINE-INTERACTING PROTEIN"/>
    <property type="match status" value="1"/>
</dbReference>
<dbReference type="FunFam" id="3.90.190.10:FF:000036">
    <property type="entry name" value="Serine/threonine/tyrosine-interacting protein a"/>
    <property type="match status" value="1"/>
</dbReference>
<organism evidence="8 10">
    <name type="scientific">Puccinia graminis f. sp. tritici</name>
    <dbReference type="NCBI Taxonomy" id="56615"/>
    <lineage>
        <taxon>Eukaryota</taxon>
        <taxon>Fungi</taxon>
        <taxon>Dikarya</taxon>
        <taxon>Basidiomycota</taxon>
        <taxon>Pucciniomycotina</taxon>
        <taxon>Pucciniomycetes</taxon>
        <taxon>Pucciniales</taxon>
        <taxon>Pucciniaceae</taxon>
        <taxon>Puccinia</taxon>
    </lineage>
</organism>
<feature type="compositionally biased region" description="Polar residues" evidence="4">
    <location>
        <begin position="213"/>
        <end position="226"/>
    </location>
</feature>
<dbReference type="EMBL" id="VSWC01000001">
    <property type="protein sequence ID" value="KAA1119913.1"/>
    <property type="molecule type" value="Genomic_DNA"/>
</dbReference>
<dbReference type="PANTHER" id="PTHR46588:SF1">
    <property type="entry name" value="SERINE_THREONINE_TYROSINE-INTERACTING PROTEIN"/>
    <property type="match status" value="1"/>
</dbReference>
<dbReference type="InterPro" id="IPR000340">
    <property type="entry name" value="Dual-sp_phosphatase_cat-dom"/>
</dbReference>
<dbReference type="InterPro" id="IPR020422">
    <property type="entry name" value="TYR_PHOSPHATASE_DUAL_dom"/>
</dbReference>
<dbReference type="GO" id="GO:0005654">
    <property type="term" value="C:nucleoplasm"/>
    <property type="evidence" value="ECO:0007669"/>
    <property type="project" value="TreeGrafter"/>
</dbReference>
<dbReference type="Gene3D" id="3.90.190.10">
    <property type="entry name" value="Protein tyrosine phosphatase superfamily"/>
    <property type="match status" value="1"/>
</dbReference>
<dbReference type="GO" id="GO:0005737">
    <property type="term" value="C:cytoplasm"/>
    <property type="evidence" value="ECO:0007669"/>
    <property type="project" value="TreeGrafter"/>
</dbReference>
<dbReference type="Proteomes" id="UP000324748">
    <property type="component" value="Unassembled WGS sequence"/>
</dbReference>
<dbReference type="OrthoDB" id="2017893at2759"/>
<dbReference type="EMBL" id="VSWC01000118">
    <property type="protein sequence ID" value="KAA1084486.1"/>
    <property type="molecule type" value="Genomic_DNA"/>
</dbReference>
<feature type="region of interest" description="Disordered" evidence="4">
    <location>
        <begin position="176"/>
        <end position="226"/>
    </location>
</feature>
<evidence type="ECO:0000256" key="4">
    <source>
        <dbReference type="SAM" id="MobiDB-lite"/>
    </source>
</evidence>
<evidence type="ECO:0000259" key="6">
    <source>
        <dbReference type="PROSITE" id="PS50056"/>
    </source>
</evidence>
<evidence type="ECO:0000259" key="5">
    <source>
        <dbReference type="PROSITE" id="PS50054"/>
    </source>
</evidence>
<protein>
    <submittedName>
        <fullName evidence="8">Uncharacterized protein</fullName>
    </submittedName>
</protein>
<keyword evidence="2" id="KW-0378">Hydrolase</keyword>
<evidence type="ECO:0000256" key="1">
    <source>
        <dbReference type="ARBA" id="ARBA00009649"/>
    </source>
</evidence>
<dbReference type="InterPro" id="IPR052449">
    <property type="entry name" value="STYX-Interacting_Phosphatase"/>
</dbReference>
<dbReference type="PROSITE" id="PS00383">
    <property type="entry name" value="TYR_PHOSPHATASE_1"/>
    <property type="match status" value="1"/>
</dbReference>
<sequence>MSTSLPEQVLNDLGPPIDWQYEMRREAQQILPSIYLGPYQASRDLASLETHGITDICCISESREAHLFRPRFPDRFNYLTLDIRDATDQHLISIFPRAKEFIDTALQRNGRVLVHCGDGLSRSPAIMTAYVMASYNVSSETAFHFVQSRRFCVSPNIGFLQQLDAYEPICQATRSMAQFHNPTPDRPNIRRKRSDEEPGSESSSRPAPGIDVQAQQELPTWGTNLR</sequence>